<dbReference type="InterPro" id="IPR024690">
    <property type="entry name" value="CN_hydtase_beta_dom_C"/>
</dbReference>
<dbReference type="RefSeq" id="WP_045314681.1">
    <property type="nucleotide sequence ID" value="NZ_JYJG01000233.1"/>
</dbReference>
<evidence type="ECO:0000313" key="3">
    <source>
        <dbReference type="EMBL" id="KJK44840.1"/>
    </source>
</evidence>
<reference evidence="3 4" key="1">
    <citation type="submission" date="2015-02" db="EMBL/GenBank/DDBJ databases">
        <authorList>
            <person name="Ju K.-S."/>
            <person name="Doroghazi J.R."/>
            <person name="Metcalf W."/>
        </authorList>
    </citation>
    <scope>NUCLEOTIDE SEQUENCE [LARGE SCALE GENOMIC DNA]</scope>
    <source>
        <strain evidence="3 4">NRRL B-16140</strain>
    </source>
</reference>
<feature type="domain" description="Nitrile hydratase beta subunit" evidence="2">
    <location>
        <begin position="3"/>
        <end position="86"/>
    </location>
</feature>
<accession>A0A0F0GNC7</accession>
<dbReference type="InterPro" id="IPR008990">
    <property type="entry name" value="Elect_transpt_acc-like_dom_sf"/>
</dbReference>
<proteinExistence type="predicted"/>
<comment type="caution">
    <text evidence="3">The sequence shown here is derived from an EMBL/GenBank/DDBJ whole genome shotgun (WGS) entry which is preliminary data.</text>
</comment>
<dbReference type="eggNOG" id="ENOG5031SU9">
    <property type="taxonomic scope" value="Bacteria"/>
</dbReference>
<dbReference type="OrthoDB" id="3478924at2"/>
<feature type="region of interest" description="Disordered" evidence="1">
    <location>
        <begin position="1"/>
        <end position="31"/>
    </location>
</feature>
<dbReference type="STRING" id="68170.GCA_000974445_00422"/>
<name>A0A0F0GNC7_LENAE</name>
<dbReference type="SUPFAM" id="SSF50090">
    <property type="entry name" value="Electron transport accessory proteins"/>
    <property type="match status" value="1"/>
</dbReference>
<dbReference type="PATRIC" id="fig|68170.10.peg.7197"/>
<dbReference type="Proteomes" id="UP000033393">
    <property type="component" value="Unassembled WGS sequence"/>
</dbReference>
<dbReference type="Pfam" id="PF02211">
    <property type="entry name" value="NHase_beta_C"/>
    <property type="match status" value="1"/>
</dbReference>
<dbReference type="AlphaFoldDB" id="A0A0F0GNC7"/>
<evidence type="ECO:0000256" key="1">
    <source>
        <dbReference type="SAM" id="MobiDB-lite"/>
    </source>
</evidence>
<feature type="compositionally biased region" description="Basic and acidic residues" evidence="1">
    <location>
        <begin position="1"/>
        <end position="10"/>
    </location>
</feature>
<dbReference type="EMBL" id="JYJG01000233">
    <property type="protein sequence ID" value="KJK44840.1"/>
    <property type="molecule type" value="Genomic_DNA"/>
</dbReference>
<dbReference type="Gene3D" id="2.30.30.50">
    <property type="match status" value="1"/>
</dbReference>
<protein>
    <recommendedName>
        <fullName evidence="2">Nitrile hydratase beta subunit domain-containing protein</fullName>
    </recommendedName>
</protein>
<organism evidence="3 4">
    <name type="scientific">Lentzea aerocolonigenes</name>
    <name type="common">Lechevalieria aerocolonigenes</name>
    <name type="synonym">Saccharothrix aerocolonigenes</name>
    <dbReference type="NCBI Taxonomy" id="68170"/>
    <lineage>
        <taxon>Bacteria</taxon>
        <taxon>Bacillati</taxon>
        <taxon>Actinomycetota</taxon>
        <taxon>Actinomycetes</taxon>
        <taxon>Pseudonocardiales</taxon>
        <taxon>Pseudonocardiaceae</taxon>
        <taxon>Lentzea</taxon>
    </lineage>
</organism>
<gene>
    <name evidence="3" type="ORF">UK23_28165</name>
</gene>
<keyword evidence="4" id="KW-1185">Reference proteome</keyword>
<evidence type="ECO:0000259" key="2">
    <source>
        <dbReference type="Pfam" id="PF02211"/>
    </source>
</evidence>
<evidence type="ECO:0000313" key="4">
    <source>
        <dbReference type="Proteomes" id="UP000033393"/>
    </source>
</evidence>
<sequence length="88" mass="9817">MSERYGEGTRVRTSTVDPDHHTRLPGYARGKTGTVIGSDGVHPLADLSAQGIERKQPVYLVRFTARELFGQGDHTVTLSLWEEYLSDE</sequence>